<reference evidence="3 4" key="1">
    <citation type="submission" date="2018-09" db="EMBL/GenBank/DDBJ databases">
        <title>Rhizobium sp. MAE2-X.</title>
        <authorList>
            <person name="Lee Y."/>
            <person name="Jeon C.O."/>
        </authorList>
    </citation>
    <scope>NUCLEOTIDE SEQUENCE [LARGE SCALE GENOMIC DNA]</scope>
    <source>
        <strain evidence="3 4">MAE2-X</strain>
    </source>
</reference>
<dbReference type="Proteomes" id="UP000596351">
    <property type="component" value="Chromosome"/>
</dbReference>
<name>A0ABX7EZS3_9HYPH</name>
<feature type="domain" description="Activator of Hsp90 ATPase homologue 1/2-like C-terminal" evidence="2">
    <location>
        <begin position="13"/>
        <end position="140"/>
    </location>
</feature>
<dbReference type="InterPro" id="IPR023393">
    <property type="entry name" value="START-like_dom_sf"/>
</dbReference>
<protein>
    <submittedName>
        <fullName evidence="3">ATPase</fullName>
    </submittedName>
</protein>
<evidence type="ECO:0000313" key="4">
    <source>
        <dbReference type="Proteomes" id="UP000596351"/>
    </source>
</evidence>
<accession>A0ABX7EZS3</accession>
<dbReference type="SUPFAM" id="SSF55961">
    <property type="entry name" value="Bet v1-like"/>
    <property type="match status" value="1"/>
</dbReference>
<evidence type="ECO:0000259" key="2">
    <source>
        <dbReference type="Pfam" id="PF08327"/>
    </source>
</evidence>
<gene>
    <name evidence="3" type="ORF">D4A92_20085</name>
</gene>
<organism evidence="3 4">
    <name type="scientific">Rhizobium rosettiformans</name>
    <dbReference type="NCBI Taxonomy" id="1368430"/>
    <lineage>
        <taxon>Bacteria</taxon>
        <taxon>Pseudomonadati</taxon>
        <taxon>Pseudomonadota</taxon>
        <taxon>Alphaproteobacteria</taxon>
        <taxon>Hyphomicrobiales</taxon>
        <taxon>Rhizobiaceae</taxon>
        <taxon>Rhizobium/Agrobacterium group</taxon>
        <taxon>Rhizobium</taxon>
    </lineage>
</organism>
<dbReference type="RefSeq" id="WP_203016861.1">
    <property type="nucleotide sequence ID" value="NZ_CP032405.1"/>
</dbReference>
<evidence type="ECO:0000256" key="1">
    <source>
        <dbReference type="ARBA" id="ARBA00006817"/>
    </source>
</evidence>
<comment type="similarity">
    <text evidence="1">Belongs to the AHA1 family.</text>
</comment>
<keyword evidence="4" id="KW-1185">Reference proteome</keyword>
<dbReference type="Gene3D" id="3.30.530.20">
    <property type="match status" value="1"/>
</dbReference>
<evidence type="ECO:0000313" key="3">
    <source>
        <dbReference type="EMBL" id="QRF53587.1"/>
    </source>
</evidence>
<dbReference type="EMBL" id="CP032405">
    <property type="protein sequence ID" value="QRF53587.1"/>
    <property type="molecule type" value="Genomic_DNA"/>
</dbReference>
<dbReference type="Pfam" id="PF08327">
    <property type="entry name" value="AHSA1"/>
    <property type="match status" value="1"/>
</dbReference>
<dbReference type="InterPro" id="IPR013538">
    <property type="entry name" value="ASHA1/2-like_C"/>
</dbReference>
<proteinExistence type="inferred from homology"/>
<sequence length="152" mass="17406">MEKLHIVTERIFDVQAETLFAAFADPATLARWWGPHGFTNEITHFDFSPGGDWRVTMTNSDGTDFANRWTFQAIEPPSRILALHHEPMHVFTLEVTFATEAKGTRMTWRMQFDDTPDNREIERFIAVANEQNFDRLGAELGAQSHPSIDQLA</sequence>